<dbReference type="InterPro" id="IPR036770">
    <property type="entry name" value="Ankyrin_rpt-contain_sf"/>
</dbReference>
<dbReference type="PRINTS" id="PR01415">
    <property type="entry name" value="ANKYRIN"/>
</dbReference>
<dbReference type="OrthoDB" id="9988580at2759"/>
<evidence type="ECO:0000256" key="2">
    <source>
        <dbReference type="ARBA" id="ARBA00023043"/>
    </source>
</evidence>
<dbReference type="Proteomes" id="UP000479190">
    <property type="component" value="Unassembled WGS sequence"/>
</dbReference>
<dbReference type="SMART" id="SM00248">
    <property type="entry name" value="ANK"/>
    <property type="match status" value="8"/>
</dbReference>
<name>A0A6H5IHZ1_9HYME</name>
<feature type="repeat" description="ANK" evidence="3">
    <location>
        <begin position="337"/>
        <end position="369"/>
    </location>
</feature>
<organism evidence="4 5">
    <name type="scientific">Trichogramma brassicae</name>
    <dbReference type="NCBI Taxonomy" id="86971"/>
    <lineage>
        <taxon>Eukaryota</taxon>
        <taxon>Metazoa</taxon>
        <taxon>Ecdysozoa</taxon>
        <taxon>Arthropoda</taxon>
        <taxon>Hexapoda</taxon>
        <taxon>Insecta</taxon>
        <taxon>Pterygota</taxon>
        <taxon>Neoptera</taxon>
        <taxon>Endopterygota</taxon>
        <taxon>Hymenoptera</taxon>
        <taxon>Apocrita</taxon>
        <taxon>Proctotrupomorpha</taxon>
        <taxon>Chalcidoidea</taxon>
        <taxon>Trichogrammatidae</taxon>
        <taxon>Trichogramma</taxon>
    </lineage>
</organism>
<dbReference type="AlphaFoldDB" id="A0A6H5IHZ1"/>
<evidence type="ECO:0000313" key="5">
    <source>
        <dbReference type="Proteomes" id="UP000479190"/>
    </source>
</evidence>
<dbReference type="Gene3D" id="1.25.40.20">
    <property type="entry name" value="Ankyrin repeat-containing domain"/>
    <property type="match status" value="1"/>
</dbReference>
<keyword evidence="1" id="KW-0677">Repeat</keyword>
<dbReference type="PROSITE" id="PS50088">
    <property type="entry name" value="ANK_REPEAT"/>
    <property type="match status" value="3"/>
</dbReference>
<sequence>SPQRRGGRARSAGMLTRAQARTSLVRGGRNCHIDESSFPNYIVCVRTTTSKRARGRSYSRYTLIDDWEGELPDLWDYFRPEEIDSLLTDDLRLQRERSDRYSIKEVPLLPKFTRKLKDFEQSLLRCAGIDITLTDDPKIEEKEEAPPAKKVTFLEFVVRCGYRDDEATAGRRHKPNTRSRSKNPLRFRATALLYAAQAGFPARVFHDLFRVYNRYDVNYEDPGTGRTHFHLACELRLYEVMEAFLELGQDPNCAEQLKSTKYPTPLYSVIQGAWEEPRLAKLLLRKGADPNLANGDGSTPLHAICVAEHGAYGLAELFFYLCEGYDKEVLIDARNKKGATPLHTALRSANWEVAELLLRRGADPNAQDEEGTTPLHALAARGCRHRVTKVLLDHCDDRLRPLRIDAQDARGDTALHWAVAAGDRDTTELLLRRGADPNAANAKGETPLHVICRAEQDDDDDKMADLAKIIFRVADELNIEVDVNAVDNERRSPLELLAERDRKDLSDLLLARGADKSYVPPRKKRRTRNTLSIHTMCLRVYIKCTELDGI</sequence>
<gene>
    <name evidence="4" type="ORF">TBRA_LOCUS7964</name>
</gene>
<evidence type="ECO:0000313" key="4">
    <source>
        <dbReference type="EMBL" id="CAB0036082.1"/>
    </source>
</evidence>
<evidence type="ECO:0000256" key="1">
    <source>
        <dbReference type="ARBA" id="ARBA00022737"/>
    </source>
</evidence>
<feature type="repeat" description="ANK" evidence="3">
    <location>
        <begin position="224"/>
        <end position="256"/>
    </location>
</feature>
<feature type="non-terminal residue" evidence="4">
    <location>
        <position position="1"/>
    </location>
</feature>
<evidence type="ECO:0000256" key="3">
    <source>
        <dbReference type="PROSITE-ProRule" id="PRU00023"/>
    </source>
</evidence>
<dbReference type="Pfam" id="PF12796">
    <property type="entry name" value="Ank_2"/>
    <property type="match status" value="1"/>
</dbReference>
<dbReference type="EMBL" id="CADCXV010000806">
    <property type="protein sequence ID" value="CAB0036082.1"/>
    <property type="molecule type" value="Genomic_DNA"/>
</dbReference>
<dbReference type="PROSITE" id="PS50297">
    <property type="entry name" value="ANK_REP_REGION"/>
    <property type="match status" value="2"/>
</dbReference>
<dbReference type="SUPFAM" id="SSF48403">
    <property type="entry name" value="Ankyrin repeat"/>
    <property type="match status" value="1"/>
</dbReference>
<reference evidence="4 5" key="1">
    <citation type="submission" date="2020-02" db="EMBL/GenBank/DDBJ databases">
        <authorList>
            <person name="Ferguson B K."/>
        </authorList>
    </citation>
    <scope>NUCLEOTIDE SEQUENCE [LARGE SCALE GENOMIC DNA]</scope>
</reference>
<dbReference type="PANTHER" id="PTHR24198">
    <property type="entry name" value="ANKYRIN REPEAT AND PROTEIN KINASE DOMAIN-CONTAINING PROTEIN"/>
    <property type="match status" value="1"/>
</dbReference>
<keyword evidence="2 3" id="KW-0040">ANK repeat</keyword>
<proteinExistence type="predicted"/>
<protein>
    <submittedName>
        <fullName evidence="4">Uncharacterized protein</fullName>
    </submittedName>
</protein>
<accession>A0A6H5IHZ1</accession>
<feature type="repeat" description="ANK" evidence="3">
    <location>
        <begin position="410"/>
        <end position="442"/>
    </location>
</feature>
<keyword evidence="5" id="KW-1185">Reference proteome</keyword>
<dbReference type="PANTHER" id="PTHR24198:SF165">
    <property type="entry name" value="ANKYRIN REPEAT-CONTAINING PROTEIN-RELATED"/>
    <property type="match status" value="1"/>
</dbReference>
<dbReference type="InterPro" id="IPR002110">
    <property type="entry name" value="Ankyrin_rpt"/>
</dbReference>